<protein>
    <submittedName>
        <fullName evidence="1">Uncharacterized protein</fullName>
    </submittedName>
</protein>
<accession>A0AAE0TJT4</accession>
<dbReference type="AlphaFoldDB" id="A0AAE0TJT4"/>
<keyword evidence="2" id="KW-1185">Reference proteome</keyword>
<comment type="caution">
    <text evidence="1">The sequence shown here is derived from an EMBL/GenBank/DDBJ whole genome shotgun (WGS) entry which is preliminary data.</text>
</comment>
<reference evidence="1" key="2">
    <citation type="journal article" date="2021" name="Genome Biol. Evol.">
        <title>Developing a high-quality reference genome for a parasitic bivalve with doubly uniparental inheritance (Bivalvia: Unionida).</title>
        <authorList>
            <person name="Smith C.H."/>
        </authorList>
    </citation>
    <scope>NUCLEOTIDE SEQUENCE</scope>
    <source>
        <strain evidence="1">CHS0354</strain>
        <tissue evidence="1">Mantle</tissue>
    </source>
</reference>
<evidence type="ECO:0000313" key="2">
    <source>
        <dbReference type="Proteomes" id="UP001195483"/>
    </source>
</evidence>
<sequence>MAEVMLSRDVFFLGAWRVHNVTDYLHRQITEQMHNKKGYPARLDVTSEGIELFILHPSGEITRQDNIPLQNVRDLTINRHVTTCLMAIVANRSKELNVLVFMCASDKDASEMVRTFQKVKSKLSGEGFNFDLKAPAGTNWTMKTSPRLHRHTREFRVVPPHEMKGNAHDGNNLKNNYSTSVSSIKVNIEDFDSGIHKEMIENRGKILFNVGVQAGADGVDDKTSTSSDFTSHSSLKDDLHQLSEEVRTIKVLLEDAGISDTQYFKRQTKANSNDEIIVTEILPESEDTNRERRHNKYDHRHDNVFSVPYHDSRSYGTQTYRDSELQRYREKDQHMPHKFVGSSLSMGSVNSAKGYYMKRVYESDNPLTTGYILVRHPGRRALRYSKGQSLPTGLGFRHSSKHSSTIEKPIEEVYGRHHPQLPISRSRLSNLQRSSAPIVLNGDYSKYRETVIGTSSDGGVKRIVPNGDG</sequence>
<proteinExistence type="predicted"/>
<name>A0AAE0TJT4_9BIVA</name>
<evidence type="ECO:0000313" key="1">
    <source>
        <dbReference type="EMBL" id="KAK3611691.1"/>
    </source>
</evidence>
<reference evidence="1" key="3">
    <citation type="submission" date="2023-05" db="EMBL/GenBank/DDBJ databases">
        <authorList>
            <person name="Smith C.H."/>
        </authorList>
    </citation>
    <scope>NUCLEOTIDE SEQUENCE</scope>
    <source>
        <strain evidence="1">CHS0354</strain>
        <tissue evidence="1">Mantle</tissue>
    </source>
</reference>
<dbReference type="Proteomes" id="UP001195483">
    <property type="component" value="Unassembled WGS sequence"/>
</dbReference>
<dbReference type="EMBL" id="JAEAOA010002016">
    <property type="protein sequence ID" value="KAK3611691.1"/>
    <property type="molecule type" value="Genomic_DNA"/>
</dbReference>
<organism evidence="1 2">
    <name type="scientific">Potamilus streckersoni</name>
    <dbReference type="NCBI Taxonomy" id="2493646"/>
    <lineage>
        <taxon>Eukaryota</taxon>
        <taxon>Metazoa</taxon>
        <taxon>Spiralia</taxon>
        <taxon>Lophotrochozoa</taxon>
        <taxon>Mollusca</taxon>
        <taxon>Bivalvia</taxon>
        <taxon>Autobranchia</taxon>
        <taxon>Heteroconchia</taxon>
        <taxon>Palaeoheterodonta</taxon>
        <taxon>Unionida</taxon>
        <taxon>Unionoidea</taxon>
        <taxon>Unionidae</taxon>
        <taxon>Ambleminae</taxon>
        <taxon>Lampsilini</taxon>
        <taxon>Potamilus</taxon>
    </lineage>
</organism>
<gene>
    <name evidence="1" type="ORF">CHS0354_034356</name>
</gene>
<reference evidence="1" key="1">
    <citation type="journal article" date="2021" name="Genome Biol. Evol.">
        <title>A High-Quality Reference Genome for a Parasitic Bivalve with Doubly Uniparental Inheritance (Bivalvia: Unionida).</title>
        <authorList>
            <person name="Smith C.H."/>
        </authorList>
    </citation>
    <scope>NUCLEOTIDE SEQUENCE</scope>
    <source>
        <strain evidence="1">CHS0354</strain>
    </source>
</reference>